<organism evidence="2 3">
    <name type="scientific">Paramuricea clavata</name>
    <name type="common">Red gorgonian</name>
    <name type="synonym">Violescent sea-whip</name>
    <dbReference type="NCBI Taxonomy" id="317549"/>
    <lineage>
        <taxon>Eukaryota</taxon>
        <taxon>Metazoa</taxon>
        <taxon>Cnidaria</taxon>
        <taxon>Anthozoa</taxon>
        <taxon>Octocorallia</taxon>
        <taxon>Malacalcyonacea</taxon>
        <taxon>Plexauridae</taxon>
        <taxon>Paramuricea</taxon>
    </lineage>
</organism>
<dbReference type="Proteomes" id="UP001152795">
    <property type="component" value="Unassembled WGS sequence"/>
</dbReference>
<feature type="compositionally biased region" description="Low complexity" evidence="1">
    <location>
        <begin position="93"/>
        <end position="104"/>
    </location>
</feature>
<feature type="non-terminal residue" evidence="2">
    <location>
        <position position="506"/>
    </location>
</feature>
<protein>
    <submittedName>
        <fullName evidence="2">Leucine-rich repeat-containing DDB_G0290503 isoform X1</fullName>
    </submittedName>
</protein>
<feature type="compositionally biased region" description="Basic and acidic residues" evidence="1">
    <location>
        <begin position="105"/>
        <end position="116"/>
    </location>
</feature>
<dbReference type="EMBL" id="CACRXK020002006">
    <property type="protein sequence ID" value="CAB3992235.1"/>
    <property type="molecule type" value="Genomic_DNA"/>
</dbReference>
<name>A0A6S7GKR4_PARCT</name>
<proteinExistence type="predicted"/>
<feature type="region of interest" description="Disordered" evidence="1">
    <location>
        <begin position="89"/>
        <end position="116"/>
    </location>
</feature>
<keyword evidence="3" id="KW-1185">Reference proteome</keyword>
<dbReference type="SUPFAM" id="SSF56204">
    <property type="entry name" value="Hect, E3 ligase catalytic domain"/>
    <property type="match status" value="1"/>
</dbReference>
<evidence type="ECO:0000313" key="2">
    <source>
        <dbReference type="EMBL" id="CAB3992235.1"/>
    </source>
</evidence>
<accession>A0A6S7GKR4</accession>
<gene>
    <name evidence="2" type="ORF">PACLA_8A018561</name>
</gene>
<reference evidence="2" key="1">
    <citation type="submission" date="2020-04" db="EMBL/GenBank/DDBJ databases">
        <authorList>
            <person name="Alioto T."/>
            <person name="Alioto T."/>
            <person name="Gomez Garrido J."/>
        </authorList>
    </citation>
    <scope>NUCLEOTIDE SEQUENCE</scope>
    <source>
        <strain evidence="2">A484AB</strain>
    </source>
</reference>
<comment type="caution">
    <text evidence="2">The sequence shown here is derived from an EMBL/GenBank/DDBJ whole genome shotgun (WGS) entry which is preliminary data.</text>
</comment>
<dbReference type="Gene3D" id="3.90.1750.10">
    <property type="entry name" value="Hect, E3 ligase catalytic domains"/>
    <property type="match status" value="1"/>
</dbReference>
<evidence type="ECO:0000256" key="1">
    <source>
        <dbReference type="SAM" id="MobiDB-lite"/>
    </source>
</evidence>
<evidence type="ECO:0000313" key="3">
    <source>
        <dbReference type="Proteomes" id="UP001152795"/>
    </source>
</evidence>
<dbReference type="AlphaFoldDB" id="A0A6S7GKR4"/>
<dbReference type="OrthoDB" id="6057829at2759"/>
<dbReference type="GO" id="GO:0004842">
    <property type="term" value="F:ubiquitin-protein transferase activity"/>
    <property type="evidence" value="ECO:0007669"/>
    <property type="project" value="InterPro"/>
</dbReference>
<dbReference type="InterPro" id="IPR035983">
    <property type="entry name" value="Hect_E3_ubiquitin_ligase"/>
</dbReference>
<sequence length="506" mass="55996">MAALGKETITKAAELLQQASTMLLSVNENLSETNSRLTATNAGTPGTSAATAFAVPELRDTLARAKSMLAASSNAGLYRRLNKNERLRAAAGKSSSSSLQGSSSSKKEKPLRSSEKKPFEFALLRAPEVDSDGEEKNSLRKDYVINKGIITLTPSDTEKLIRDKIVSSLKPRYPVIENRDFEFVKLGKGTQYDYSVVKKLAGQGLLYIRMKQAMQFAVDEDIQVEDDMADDPFLSLELPSPFNSPTTSLDLTGAPSDCNLVPIGPPVRETPLDSEQFTLSPQSVQEFGPVVPEIELSPFFSTVIDEIPSTVSDPTEMLRFLQKKILLGRDLDVSDVSSELSGDTNYISFYGEQAEDRGGPRKEWIRLCNQKIQPKYFEQGLKEHLASDYFYIGQMAAIALLQNGQLPVYIPETVLQNVFYRPSENSKLSVKRLLHLLILSEKGSNSLKYEKSAYAHFVKYVREVASGRRVTKLENILEFATCASEEPLLGFALSPSIEFVEATLKT</sequence>